<accession>A1AKR6</accession>
<dbReference type="eggNOG" id="COG0775">
    <property type="taxonomic scope" value="Bacteria"/>
</dbReference>
<keyword evidence="2" id="KW-0326">Glycosidase</keyword>
<evidence type="ECO:0000259" key="1">
    <source>
        <dbReference type="Pfam" id="PF01048"/>
    </source>
</evidence>
<dbReference type="InterPro" id="IPR035994">
    <property type="entry name" value="Nucleoside_phosphorylase_sf"/>
</dbReference>
<sequence>MKIVIVTAMPEESAAVMKRAGGLKKTLLESRKRYGFSMCGHELILVESGMGMLNAGWAAAALAAEGADLMISAGFGGAVLEGLGVGELVMARQVLHWSGSELEEVAVGFYGLNAVADSLSLRLATFVSCDQILNKRDLALRLPPQATNPVVEMESAAVARVAASHGIPFLAMRAISDPWDEEMDFTIDEFCDDSMRIRPTKVLATILRRPRIIPQLVRLARTSRVAAGGLARGTERLLAAI</sequence>
<dbReference type="GO" id="GO:0008930">
    <property type="term" value="F:methylthioadenosine nucleosidase activity"/>
    <property type="evidence" value="ECO:0007669"/>
    <property type="project" value="UniProtKB-EC"/>
</dbReference>
<reference evidence="2 3" key="1">
    <citation type="submission" date="2006-10" db="EMBL/GenBank/DDBJ databases">
        <title>Complete sequence of chromosome of Pelobacter propionicus DSM 2379.</title>
        <authorList>
            <consortium name="US DOE Joint Genome Institute"/>
            <person name="Copeland A."/>
            <person name="Lucas S."/>
            <person name="Lapidus A."/>
            <person name="Barry K."/>
            <person name="Detter J.C."/>
            <person name="Glavina del Rio T."/>
            <person name="Hammon N."/>
            <person name="Israni S."/>
            <person name="Dalin E."/>
            <person name="Tice H."/>
            <person name="Pitluck S."/>
            <person name="Saunders E."/>
            <person name="Brettin T."/>
            <person name="Bruce D."/>
            <person name="Han C."/>
            <person name="Tapia R."/>
            <person name="Schmutz J."/>
            <person name="Larimer F."/>
            <person name="Land M."/>
            <person name="Hauser L."/>
            <person name="Kyrpides N."/>
            <person name="Kim E."/>
            <person name="Lovley D."/>
            <person name="Richardson P."/>
        </authorList>
    </citation>
    <scope>NUCLEOTIDE SEQUENCE [LARGE SCALE GENOMIC DNA]</scope>
    <source>
        <strain evidence="3">DSM 2379 / NBRC 103807 / OttBd1</strain>
    </source>
</reference>
<dbReference type="HOGENOM" id="CLU_031248_4_1_7"/>
<dbReference type="Gene3D" id="3.40.50.1580">
    <property type="entry name" value="Nucleoside phosphorylase domain"/>
    <property type="match status" value="1"/>
</dbReference>
<name>A1AKR6_PELPD</name>
<dbReference type="AlphaFoldDB" id="A1AKR6"/>
<dbReference type="EC" id="3.2.2.16" evidence="2"/>
<dbReference type="PANTHER" id="PTHR46832:SF1">
    <property type="entry name" value="5'-METHYLTHIOADENOSINE_S-ADENOSYLHOMOCYSTEINE NUCLEOSIDASE"/>
    <property type="match status" value="1"/>
</dbReference>
<dbReference type="PANTHER" id="PTHR46832">
    <property type="entry name" value="5'-METHYLTHIOADENOSINE/S-ADENOSYLHOMOCYSTEINE NUCLEOSIDASE"/>
    <property type="match status" value="1"/>
</dbReference>
<dbReference type="GO" id="GO:0019284">
    <property type="term" value="P:L-methionine salvage from S-adenosylmethionine"/>
    <property type="evidence" value="ECO:0007669"/>
    <property type="project" value="TreeGrafter"/>
</dbReference>
<evidence type="ECO:0000313" key="3">
    <source>
        <dbReference type="Proteomes" id="UP000006732"/>
    </source>
</evidence>
<dbReference type="EMBL" id="CP000482">
    <property type="protein sequence ID" value="ABK97936.1"/>
    <property type="molecule type" value="Genomic_DNA"/>
</dbReference>
<dbReference type="STRING" id="338966.Ppro_0302"/>
<protein>
    <submittedName>
        <fullName evidence="2">Methylthioadenosine nucleosidase</fullName>
        <ecNumber evidence="2">3.2.2.16</ecNumber>
    </submittedName>
</protein>
<dbReference type="OrthoDB" id="5394564at2"/>
<dbReference type="Proteomes" id="UP000006732">
    <property type="component" value="Chromosome"/>
</dbReference>
<dbReference type="KEGG" id="ppd:Ppro_0302"/>
<dbReference type="GO" id="GO:0009116">
    <property type="term" value="P:nucleoside metabolic process"/>
    <property type="evidence" value="ECO:0007669"/>
    <property type="project" value="InterPro"/>
</dbReference>
<keyword evidence="3" id="KW-1185">Reference proteome</keyword>
<dbReference type="GO" id="GO:0005829">
    <property type="term" value="C:cytosol"/>
    <property type="evidence" value="ECO:0007669"/>
    <property type="project" value="TreeGrafter"/>
</dbReference>
<proteinExistence type="predicted"/>
<dbReference type="RefSeq" id="WP_011734250.1">
    <property type="nucleotide sequence ID" value="NC_008609.1"/>
</dbReference>
<organism evidence="2 3">
    <name type="scientific">Pelobacter propionicus (strain DSM 2379 / NBRC 103807 / OttBd1)</name>
    <dbReference type="NCBI Taxonomy" id="338966"/>
    <lineage>
        <taxon>Bacteria</taxon>
        <taxon>Pseudomonadati</taxon>
        <taxon>Thermodesulfobacteriota</taxon>
        <taxon>Desulfuromonadia</taxon>
        <taxon>Desulfuromonadales</taxon>
        <taxon>Desulfuromonadaceae</taxon>
        <taxon>Pelobacter</taxon>
    </lineage>
</organism>
<dbReference type="InterPro" id="IPR000845">
    <property type="entry name" value="Nucleoside_phosphorylase_d"/>
</dbReference>
<dbReference type="GO" id="GO:0008782">
    <property type="term" value="F:adenosylhomocysteine nucleosidase activity"/>
    <property type="evidence" value="ECO:0007669"/>
    <property type="project" value="TreeGrafter"/>
</dbReference>
<dbReference type="CDD" id="cd17877">
    <property type="entry name" value="NP_MTAN-like"/>
    <property type="match status" value="1"/>
</dbReference>
<dbReference type="SUPFAM" id="SSF53167">
    <property type="entry name" value="Purine and uridine phosphorylases"/>
    <property type="match status" value="1"/>
</dbReference>
<feature type="domain" description="Nucleoside phosphorylase" evidence="1">
    <location>
        <begin position="2"/>
        <end position="208"/>
    </location>
</feature>
<keyword evidence="2" id="KW-0378">Hydrolase</keyword>
<gene>
    <name evidence="2" type="ordered locus">Ppro_0302</name>
</gene>
<evidence type="ECO:0000313" key="2">
    <source>
        <dbReference type="EMBL" id="ABK97936.1"/>
    </source>
</evidence>
<dbReference type="Pfam" id="PF01048">
    <property type="entry name" value="PNP_UDP_1"/>
    <property type="match status" value="1"/>
</dbReference>